<proteinExistence type="predicted"/>
<dbReference type="EMBL" id="CAFBQS010000099">
    <property type="protein sequence ID" value="CAB5063957.1"/>
    <property type="molecule type" value="Genomic_DNA"/>
</dbReference>
<dbReference type="AlphaFoldDB" id="A0A6J7UIF5"/>
<accession>A0A6J7UIF5</accession>
<organism evidence="1">
    <name type="scientific">freshwater metagenome</name>
    <dbReference type="NCBI Taxonomy" id="449393"/>
    <lineage>
        <taxon>unclassified sequences</taxon>
        <taxon>metagenomes</taxon>
        <taxon>ecological metagenomes</taxon>
    </lineage>
</organism>
<evidence type="ECO:0000313" key="1">
    <source>
        <dbReference type="EMBL" id="CAB5063957.1"/>
    </source>
</evidence>
<sequence>MILPKVSTLKVEFKGVLEISMEGIVMLRKAILAAIICSLSISQSAFAEDKRSLWDMSKLASLSSGQTRAIFGYSPATSISDNYSFSQDGLISRGNQNWSFKSVLMPCSAFKEIDRNYTACIEKVSSRKIGTTTWTNGVLSNSQLGESNAILKGGIVPGKIIYDGTVRPDGIRTDGDRATIWTLKDANHQGGSNYLVRANYVGGAAPNGNRLSLEIFPISMGSNEKVLNEDSITIGEFPSDVEYQVKLRLGVFIKTLTGWFFGRLTSPVIDRNGPEGYLEVAGLPARVPVGITQPLIASEVKNYLDPTWCTELGYEWDKNCGPTQAIIGVPYTAGQAPPGLLEQLEKAPGGVTTISTLSYWKIETSYFYTTAQNPSESQKCVSELYGVNARVFQGAVLSNASLFQTSSPTWNEINQSFTFKLASPHLDEINKPNIGFYTLYLPLELAKCRWGSAVTNAKAEVQIVNSAGISTVTTIAATIENGMLRFNISGFGYSSPTIVIRMKSEVSQVRSEPVVVKGKSTITCIKGKLTKKVTGLAPKCPAGYKKK</sequence>
<name>A0A6J7UIF5_9ZZZZ</name>
<gene>
    <name evidence="1" type="ORF">UFOPK4366_00607</name>
</gene>
<protein>
    <submittedName>
        <fullName evidence="1">Unannotated protein</fullName>
    </submittedName>
</protein>
<reference evidence="1" key="1">
    <citation type="submission" date="2020-05" db="EMBL/GenBank/DDBJ databases">
        <authorList>
            <person name="Chiriac C."/>
            <person name="Salcher M."/>
            <person name="Ghai R."/>
            <person name="Kavagutti S V."/>
        </authorList>
    </citation>
    <scope>NUCLEOTIDE SEQUENCE</scope>
</reference>